<dbReference type="EMBL" id="VSSQ01000338">
    <property type="protein sequence ID" value="MPL91757.1"/>
    <property type="molecule type" value="Genomic_DNA"/>
</dbReference>
<dbReference type="Pfam" id="PF07980">
    <property type="entry name" value="SusD_RagB"/>
    <property type="match status" value="1"/>
</dbReference>
<proteinExistence type="predicted"/>
<evidence type="ECO:0000259" key="6">
    <source>
        <dbReference type="Pfam" id="PF14322"/>
    </source>
</evidence>
<dbReference type="Pfam" id="PF14322">
    <property type="entry name" value="SusD-like_3"/>
    <property type="match status" value="1"/>
</dbReference>
<evidence type="ECO:0000259" key="5">
    <source>
        <dbReference type="Pfam" id="PF07980"/>
    </source>
</evidence>
<organism evidence="7">
    <name type="scientific">bioreactor metagenome</name>
    <dbReference type="NCBI Taxonomy" id="1076179"/>
    <lineage>
        <taxon>unclassified sequences</taxon>
        <taxon>metagenomes</taxon>
        <taxon>ecological metagenomes</taxon>
    </lineage>
</organism>
<reference evidence="7" key="1">
    <citation type="submission" date="2019-08" db="EMBL/GenBank/DDBJ databases">
        <authorList>
            <person name="Kucharzyk K."/>
            <person name="Murdoch R.W."/>
            <person name="Higgins S."/>
            <person name="Loffler F."/>
        </authorList>
    </citation>
    <scope>NUCLEOTIDE SEQUENCE</scope>
</reference>
<gene>
    <name evidence="7" type="ORF">SDC9_37834</name>
</gene>
<dbReference type="InterPro" id="IPR011990">
    <property type="entry name" value="TPR-like_helical_dom_sf"/>
</dbReference>
<keyword evidence="2" id="KW-0732">Signal</keyword>
<dbReference type="Gene3D" id="1.25.40.390">
    <property type="match status" value="1"/>
</dbReference>
<evidence type="ECO:0008006" key="8">
    <source>
        <dbReference type="Google" id="ProtNLM"/>
    </source>
</evidence>
<dbReference type="GO" id="GO:0009279">
    <property type="term" value="C:cell outer membrane"/>
    <property type="evidence" value="ECO:0007669"/>
    <property type="project" value="UniProtKB-SubCell"/>
</dbReference>
<dbReference type="AlphaFoldDB" id="A0A644VKI4"/>
<keyword evidence="3" id="KW-0472">Membrane</keyword>
<comment type="subcellular location">
    <subcellularLocation>
        <location evidence="1">Cell outer membrane</location>
    </subcellularLocation>
</comment>
<evidence type="ECO:0000256" key="3">
    <source>
        <dbReference type="ARBA" id="ARBA00023136"/>
    </source>
</evidence>
<sequence>MKSKLRYYLLSALFLSVFTSCDDLINIDPVSEIPASEMWQSTREVKAGVNQLYSLFRTTMRRNYYYWGEFRSDNFIEGSSLATDQQEIVRNILTSSHPSSMWSDLFRMINQANLAIKYIPDAKMNTIAEKEDYLAQSYAMRALGYFYAVRVWGDVPLYTEPNEIYDERLYKTRADADSILRNVVLEDLKKAESMTSFVVNKERKRISLMGIRAIMADVYMWLHEYNLADQTIEKIKRTSDFVALADNIDSWSKLFTEELQKKAPDRSPTTDEYSSKELIFVIHFDMDEVGTYGYSLAYSLFYGPKGSRSVSISDPFISKFENGDLRKDHIVTNVSGDWRFTKFAKGTISTSLSQTCEVAYPVYRMTDMILLQAEAKANMGKWDEALDLVKTIRQRAGLSTPSSVSFNSLDELVDFILKERQIELVGEGRRWFDLLRTNRWKKVMEPINGMKTEGNQWFPIYFQHLDDNPLLKQNSYYGS</sequence>
<comment type="caution">
    <text evidence="7">The sequence shown here is derived from an EMBL/GenBank/DDBJ whole genome shotgun (WGS) entry which is preliminary data.</text>
</comment>
<feature type="domain" description="SusD-like N-terminal" evidence="6">
    <location>
        <begin position="50"/>
        <end position="207"/>
    </location>
</feature>
<accession>A0A644VKI4</accession>
<evidence type="ECO:0000256" key="2">
    <source>
        <dbReference type="ARBA" id="ARBA00022729"/>
    </source>
</evidence>
<dbReference type="CDD" id="cd08977">
    <property type="entry name" value="SusD"/>
    <property type="match status" value="1"/>
</dbReference>
<evidence type="ECO:0000313" key="7">
    <source>
        <dbReference type="EMBL" id="MPL91757.1"/>
    </source>
</evidence>
<feature type="domain" description="RagB/SusD" evidence="5">
    <location>
        <begin position="338"/>
        <end position="477"/>
    </location>
</feature>
<dbReference type="SUPFAM" id="SSF48452">
    <property type="entry name" value="TPR-like"/>
    <property type="match status" value="1"/>
</dbReference>
<dbReference type="InterPro" id="IPR033985">
    <property type="entry name" value="SusD-like_N"/>
</dbReference>
<dbReference type="PROSITE" id="PS51257">
    <property type="entry name" value="PROKAR_LIPOPROTEIN"/>
    <property type="match status" value="1"/>
</dbReference>
<protein>
    <recommendedName>
        <fullName evidence="8">SusD-like protein</fullName>
    </recommendedName>
</protein>
<name>A0A644VKI4_9ZZZZ</name>
<keyword evidence="4" id="KW-0998">Cell outer membrane</keyword>
<evidence type="ECO:0000256" key="1">
    <source>
        <dbReference type="ARBA" id="ARBA00004442"/>
    </source>
</evidence>
<dbReference type="InterPro" id="IPR012944">
    <property type="entry name" value="SusD_RagB_dom"/>
</dbReference>
<evidence type="ECO:0000256" key="4">
    <source>
        <dbReference type="ARBA" id="ARBA00023237"/>
    </source>
</evidence>